<dbReference type="AlphaFoldDB" id="A0A2W5WW52"/>
<keyword evidence="7" id="KW-0808">Transferase</keyword>
<evidence type="ECO:0000256" key="6">
    <source>
        <dbReference type="ARBA" id="ARBA00022519"/>
    </source>
</evidence>
<name>A0A2W5WW52_9CAUL</name>
<dbReference type="InterPro" id="IPR027417">
    <property type="entry name" value="P-loop_NTPase"/>
</dbReference>
<protein>
    <recommendedName>
        <fullName evidence="4">non-specific protein-tyrosine kinase</fullName>
        <ecNumber evidence="4">2.7.10.2</ecNumber>
    </recommendedName>
</protein>
<comment type="similarity">
    <text evidence="3">Belongs to the etk/wzc family.</text>
</comment>
<reference evidence="21 22" key="1">
    <citation type="submission" date="2017-08" db="EMBL/GenBank/DDBJ databases">
        <title>Infants hospitalized years apart are colonized by the same room-sourced microbial strains.</title>
        <authorList>
            <person name="Brooks B."/>
            <person name="Olm M.R."/>
            <person name="Firek B.A."/>
            <person name="Baker R."/>
            <person name="Thomas B.C."/>
            <person name="Morowitz M.J."/>
            <person name="Banfield J.F."/>
        </authorList>
    </citation>
    <scope>NUCLEOTIDE SEQUENCE [LARGE SCALE GENOMIC DNA]</scope>
    <source>
        <strain evidence="21">S2_003_000_R2_4</strain>
    </source>
</reference>
<feature type="domain" description="Tyrosine-protein kinase G-rich" evidence="20">
    <location>
        <begin position="394"/>
        <end position="465"/>
    </location>
</feature>
<keyword evidence="8 17" id="KW-0812">Transmembrane</keyword>
<dbReference type="InterPro" id="IPR003856">
    <property type="entry name" value="LPS_length_determ_N"/>
</dbReference>
<accession>A0A2W5WW52</accession>
<evidence type="ECO:0000256" key="11">
    <source>
        <dbReference type="ARBA" id="ARBA00022840"/>
    </source>
</evidence>
<dbReference type="InterPro" id="IPR050445">
    <property type="entry name" value="Bact_polysacc_biosynth/exp"/>
</dbReference>
<evidence type="ECO:0000256" key="12">
    <source>
        <dbReference type="ARBA" id="ARBA00022989"/>
    </source>
</evidence>
<evidence type="ECO:0000256" key="7">
    <source>
        <dbReference type="ARBA" id="ARBA00022679"/>
    </source>
</evidence>
<evidence type="ECO:0000313" key="22">
    <source>
        <dbReference type="Proteomes" id="UP000249393"/>
    </source>
</evidence>
<evidence type="ECO:0000256" key="5">
    <source>
        <dbReference type="ARBA" id="ARBA00022475"/>
    </source>
</evidence>
<keyword evidence="10" id="KW-0418">Kinase</keyword>
<dbReference type="GO" id="GO:0005886">
    <property type="term" value="C:plasma membrane"/>
    <property type="evidence" value="ECO:0007669"/>
    <property type="project" value="UniProtKB-SubCell"/>
</dbReference>
<keyword evidence="14" id="KW-0829">Tyrosine-protein kinase</keyword>
<feature type="domain" description="AAA" evidence="19">
    <location>
        <begin position="549"/>
        <end position="669"/>
    </location>
</feature>
<dbReference type="InterPro" id="IPR005702">
    <property type="entry name" value="Wzc-like_C"/>
</dbReference>
<comment type="caution">
    <text evidence="21">The sequence shown here is derived from an EMBL/GenBank/DDBJ whole genome shotgun (WGS) entry which is preliminary data.</text>
</comment>
<evidence type="ECO:0000256" key="2">
    <source>
        <dbReference type="ARBA" id="ARBA00007316"/>
    </source>
</evidence>
<comment type="similarity">
    <text evidence="2">Belongs to the CpsD/CapB family.</text>
</comment>
<keyword evidence="16" id="KW-0175">Coiled coil</keyword>
<dbReference type="EMBL" id="QFQZ01000065">
    <property type="protein sequence ID" value="PZR32244.1"/>
    <property type="molecule type" value="Genomic_DNA"/>
</dbReference>
<evidence type="ECO:0000256" key="10">
    <source>
        <dbReference type="ARBA" id="ARBA00022777"/>
    </source>
</evidence>
<organism evidence="21 22">
    <name type="scientific">Caulobacter segnis</name>
    <dbReference type="NCBI Taxonomy" id="88688"/>
    <lineage>
        <taxon>Bacteria</taxon>
        <taxon>Pseudomonadati</taxon>
        <taxon>Pseudomonadota</taxon>
        <taxon>Alphaproteobacteria</taxon>
        <taxon>Caulobacterales</taxon>
        <taxon>Caulobacteraceae</taxon>
        <taxon>Caulobacter</taxon>
    </lineage>
</organism>
<dbReference type="SUPFAM" id="SSF52540">
    <property type="entry name" value="P-loop containing nucleoside triphosphate hydrolases"/>
    <property type="match status" value="1"/>
</dbReference>
<comment type="subcellular location">
    <subcellularLocation>
        <location evidence="1">Cell inner membrane</location>
        <topology evidence="1">Multi-pass membrane protein</topology>
    </subcellularLocation>
</comment>
<evidence type="ECO:0000313" key="21">
    <source>
        <dbReference type="EMBL" id="PZR32244.1"/>
    </source>
</evidence>
<evidence type="ECO:0000256" key="17">
    <source>
        <dbReference type="SAM" id="Phobius"/>
    </source>
</evidence>
<dbReference type="Pfam" id="PF02706">
    <property type="entry name" value="Wzz"/>
    <property type="match status" value="1"/>
</dbReference>
<keyword evidence="5" id="KW-1003">Cell membrane</keyword>
<evidence type="ECO:0000259" key="20">
    <source>
        <dbReference type="Pfam" id="PF13807"/>
    </source>
</evidence>
<evidence type="ECO:0000256" key="1">
    <source>
        <dbReference type="ARBA" id="ARBA00004429"/>
    </source>
</evidence>
<dbReference type="GO" id="GO:0004713">
    <property type="term" value="F:protein tyrosine kinase activity"/>
    <property type="evidence" value="ECO:0007669"/>
    <property type="project" value="TreeGrafter"/>
</dbReference>
<dbReference type="InterPro" id="IPR025669">
    <property type="entry name" value="AAA_dom"/>
</dbReference>
<dbReference type="Gene3D" id="3.40.50.300">
    <property type="entry name" value="P-loop containing nucleotide triphosphate hydrolases"/>
    <property type="match status" value="1"/>
</dbReference>
<evidence type="ECO:0000256" key="13">
    <source>
        <dbReference type="ARBA" id="ARBA00023136"/>
    </source>
</evidence>
<feature type="domain" description="Polysaccharide chain length determinant N-terminal" evidence="18">
    <location>
        <begin position="20"/>
        <end position="109"/>
    </location>
</feature>
<gene>
    <name evidence="21" type="ORF">DI526_17195</name>
</gene>
<comment type="catalytic activity">
    <reaction evidence="15">
        <text>L-tyrosyl-[protein] + ATP = O-phospho-L-tyrosyl-[protein] + ADP + H(+)</text>
        <dbReference type="Rhea" id="RHEA:10596"/>
        <dbReference type="Rhea" id="RHEA-COMP:10136"/>
        <dbReference type="Rhea" id="RHEA-COMP:20101"/>
        <dbReference type="ChEBI" id="CHEBI:15378"/>
        <dbReference type="ChEBI" id="CHEBI:30616"/>
        <dbReference type="ChEBI" id="CHEBI:46858"/>
        <dbReference type="ChEBI" id="CHEBI:61978"/>
        <dbReference type="ChEBI" id="CHEBI:456216"/>
        <dbReference type="EC" id="2.7.10.2"/>
    </reaction>
</comment>
<evidence type="ECO:0000256" key="4">
    <source>
        <dbReference type="ARBA" id="ARBA00011903"/>
    </source>
</evidence>
<evidence type="ECO:0000256" key="9">
    <source>
        <dbReference type="ARBA" id="ARBA00022741"/>
    </source>
</evidence>
<dbReference type="PANTHER" id="PTHR32309:SF13">
    <property type="entry name" value="FERRIC ENTEROBACTIN TRANSPORT PROTEIN FEPE"/>
    <property type="match status" value="1"/>
</dbReference>
<keyword evidence="11" id="KW-0067">ATP-binding</keyword>
<evidence type="ECO:0000256" key="14">
    <source>
        <dbReference type="ARBA" id="ARBA00023137"/>
    </source>
</evidence>
<sequence length="737" mass="79271">MESRHAVPSGSPVSHDEGVLDLQRHIATFRRHFWLMAGVGAVVFVLLAGFLLQRPASYTATAEILLDSRKQNMLDVKQVGPGAAVDTSAVDTEVEVLKSRQLADTVITEKRLDLDPEFNGAIGKPSTKQSMLEKLGFAAKPQKPVEAADKVKARERMVDDVLSRLTVERSGGTYVIRIGFRAGDPVKAAAIANAYANAYLTQQLRVKLDATQTANQWLNSRLSGLRSQVEAAEAAVQRYKAENGLLSADGTTLTEQNISTLNNQLAEVRASQAEQEARLNTARRQLASGSAGDDVGEALNSPVIQQLRAQRAEVSRRVADLSNRYGPRYPDLLKAQREAADLDGQIQSEIKRVISNLSAQADVARQRTASVEASLNRTRGTLAANNAASVQLNELERNAESVRTLYQSYLDRFKQTSTQQGVEQTDARVISPARVPTSPSAPNVPKSLALAIAAALVAGVGSVFAAAALETGLSTSEEIEEALDTPHLASVPLLSSTLAGQRSSLAPIDYVVEKPLSAFAESFRNLRAAIAAGGQGKAPKVVLFTSALPGEGKTSTSIGIGRTAAMAGLRTIIVDCDLRRRGVTRAVDLKPQIGLLEVLLKGAPLADAIVLDEKSGAYLLPLNRETQTSRDVFNSPEMATLLTQLRERFDFVVLDGPPVLPVADSRVLAPRTDAVVLLARWRKTPKRAVQEALREINASGAYLAGAALTQVDVVKQSRAGYGDAGYYYKAYSQYYLD</sequence>
<dbReference type="RefSeq" id="WP_304280665.1">
    <property type="nucleotide sequence ID" value="NZ_QFQZ01000065.1"/>
</dbReference>
<dbReference type="EC" id="2.7.10.2" evidence="4"/>
<dbReference type="Pfam" id="PF13614">
    <property type="entry name" value="AAA_31"/>
    <property type="match status" value="1"/>
</dbReference>
<evidence type="ECO:0000259" key="18">
    <source>
        <dbReference type="Pfam" id="PF02706"/>
    </source>
</evidence>
<proteinExistence type="inferred from homology"/>
<evidence type="ECO:0000259" key="19">
    <source>
        <dbReference type="Pfam" id="PF13614"/>
    </source>
</evidence>
<keyword evidence="6" id="KW-0997">Cell inner membrane</keyword>
<feature type="coiled-coil region" evidence="16">
    <location>
        <begin position="385"/>
        <end position="412"/>
    </location>
</feature>
<keyword evidence="13 17" id="KW-0472">Membrane</keyword>
<evidence type="ECO:0000256" key="3">
    <source>
        <dbReference type="ARBA" id="ARBA00008883"/>
    </source>
</evidence>
<keyword evidence="12 17" id="KW-1133">Transmembrane helix</keyword>
<dbReference type="InterPro" id="IPR032807">
    <property type="entry name" value="GNVR"/>
</dbReference>
<feature type="transmembrane region" description="Helical" evidence="17">
    <location>
        <begin position="33"/>
        <end position="52"/>
    </location>
</feature>
<feature type="coiled-coil region" evidence="16">
    <location>
        <begin position="222"/>
        <end position="324"/>
    </location>
</feature>
<evidence type="ECO:0000256" key="8">
    <source>
        <dbReference type="ARBA" id="ARBA00022692"/>
    </source>
</evidence>
<keyword evidence="9" id="KW-0547">Nucleotide-binding</keyword>
<dbReference type="Proteomes" id="UP000249393">
    <property type="component" value="Unassembled WGS sequence"/>
</dbReference>
<dbReference type="Pfam" id="PF13807">
    <property type="entry name" value="GNVR"/>
    <property type="match status" value="1"/>
</dbReference>
<evidence type="ECO:0000256" key="15">
    <source>
        <dbReference type="ARBA" id="ARBA00051245"/>
    </source>
</evidence>
<dbReference type="PANTHER" id="PTHR32309">
    <property type="entry name" value="TYROSINE-PROTEIN KINASE"/>
    <property type="match status" value="1"/>
</dbReference>
<evidence type="ECO:0000256" key="16">
    <source>
        <dbReference type="SAM" id="Coils"/>
    </source>
</evidence>
<dbReference type="CDD" id="cd05387">
    <property type="entry name" value="BY-kinase"/>
    <property type="match status" value="1"/>
</dbReference>